<keyword evidence="1" id="KW-0472">Membrane</keyword>
<dbReference type="OrthoDB" id="2242374at2"/>
<feature type="transmembrane region" description="Helical" evidence="1">
    <location>
        <begin position="108"/>
        <end position="125"/>
    </location>
</feature>
<dbReference type="KEGG" id="lact:D7I46_04960"/>
<protein>
    <submittedName>
        <fullName evidence="2">Uncharacterized protein</fullName>
    </submittedName>
</protein>
<reference evidence="2 3" key="1">
    <citation type="submission" date="2018-09" db="EMBL/GenBank/DDBJ databases">
        <title>Genome sequencing of strain 1JSPR-7.</title>
        <authorList>
            <person name="Heo J."/>
            <person name="Kim S.-J."/>
            <person name="Kwon S.-W."/>
        </authorList>
    </citation>
    <scope>NUCLEOTIDE SEQUENCE [LARGE SCALE GENOMIC DNA]</scope>
    <source>
        <strain evidence="2 3">1JSPR-7</strain>
    </source>
</reference>
<dbReference type="RefSeq" id="WP_120771886.1">
    <property type="nucleotide sequence ID" value="NZ_CP032627.1"/>
</dbReference>
<keyword evidence="1" id="KW-1133">Transmembrane helix</keyword>
<proteinExistence type="predicted"/>
<sequence length="134" mass="15877">MFSKVWLLLYANVALFIYATVEMIKILIKHDNFFTHFLNNIFVNVKSLTDQILSALTAWQNLLYLAIFALLIFLLIKFWRVTFVLLEIITAFLLLDYVILFVSHEIRFENAFVIAVIIITLMNIWQTSRELRLM</sequence>
<feature type="transmembrane region" description="Helical" evidence="1">
    <location>
        <begin position="58"/>
        <end position="76"/>
    </location>
</feature>
<dbReference type="Proteomes" id="UP000269374">
    <property type="component" value="Chromosome"/>
</dbReference>
<name>A0A387BDB8_9LACT</name>
<organism evidence="2 3">
    <name type="scientific">Lactococcus allomyrinae</name>
    <dbReference type="NCBI Taxonomy" id="2419773"/>
    <lineage>
        <taxon>Bacteria</taxon>
        <taxon>Bacillati</taxon>
        <taxon>Bacillota</taxon>
        <taxon>Bacilli</taxon>
        <taxon>Lactobacillales</taxon>
        <taxon>Streptococcaceae</taxon>
        <taxon>Lactococcus</taxon>
    </lineage>
</organism>
<dbReference type="AlphaFoldDB" id="A0A387BDB8"/>
<feature type="transmembrane region" description="Helical" evidence="1">
    <location>
        <begin position="7"/>
        <end position="28"/>
    </location>
</feature>
<evidence type="ECO:0000313" key="2">
    <source>
        <dbReference type="EMBL" id="AYG00498.1"/>
    </source>
</evidence>
<keyword evidence="1" id="KW-0812">Transmembrane</keyword>
<evidence type="ECO:0000313" key="3">
    <source>
        <dbReference type="Proteomes" id="UP000269374"/>
    </source>
</evidence>
<accession>A0A387BDB8</accession>
<feature type="transmembrane region" description="Helical" evidence="1">
    <location>
        <begin position="83"/>
        <end position="102"/>
    </location>
</feature>
<dbReference type="EMBL" id="CP032627">
    <property type="protein sequence ID" value="AYG00498.1"/>
    <property type="molecule type" value="Genomic_DNA"/>
</dbReference>
<evidence type="ECO:0000256" key="1">
    <source>
        <dbReference type="SAM" id="Phobius"/>
    </source>
</evidence>
<keyword evidence="3" id="KW-1185">Reference proteome</keyword>
<gene>
    <name evidence="2" type="ORF">D7I46_04960</name>
</gene>